<feature type="region of interest" description="Disordered" evidence="2">
    <location>
        <begin position="1"/>
        <end position="34"/>
    </location>
</feature>
<dbReference type="Gene3D" id="3.40.50.1820">
    <property type="entry name" value="alpha/beta hydrolase"/>
    <property type="match status" value="1"/>
</dbReference>
<dbReference type="InterPro" id="IPR050300">
    <property type="entry name" value="GDXG_lipolytic_enzyme"/>
</dbReference>
<feature type="domain" description="Alpha/beta hydrolase fold-3" evidence="3">
    <location>
        <begin position="121"/>
        <end position="340"/>
    </location>
</feature>
<dbReference type="Pfam" id="PF07859">
    <property type="entry name" value="Abhydrolase_3"/>
    <property type="match status" value="1"/>
</dbReference>
<reference evidence="5" key="1">
    <citation type="journal article" date="2019" name="Int. J. Syst. Evol. Microbiol.">
        <title>The Global Catalogue of Microorganisms (GCM) 10K type strain sequencing project: providing services to taxonomists for standard genome sequencing and annotation.</title>
        <authorList>
            <consortium name="The Broad Institute Genomics Platform"/>
            <consortium name="The Broad Institute Genome Sequencing Center for Infectious Disease"/>
            <person name="Wu L."/>
            <person name="Ma J."/>
        </authorList>
    </citation>
    <scope>NUCLEOTIDE SEQUENCE [LARGE SCALE GENOMIC DNA]</scope>
    <source>
        <strain evidence="5">JCM 18302</strain>
    </source>
</reference>
<dbReference type="InterPro" id="IPR029058">
    <property type="entry name" value="AB_hydrolase_fold"/>
</dbReference>
<keyword evidence="1" id="KW-0378">Hydrolase</keyword>
<sequence length="369" mass="38402">MTTTSAQTEDTARPGRLGDPGRTLRTDPRSDPRTVEALAPFGLDAHPAPAPLRPDSPRADQLAYVAEAEVGYEALFAALMDGLPAVPGLEHHTETITGPDGDELRLYVGRPAGATGPLPGVLHLHGGGMVVLQAAGPAYVRIRDELAATGMVVIGVEFRNGAGALGPHPFPAGLDDCAAALAWVHEHRADLGISTLTVAGESGGGNLTLATAIRAKRDGTLGAIDGVYAMVPYISGIYGRSAGERAAELPSLVENDGYFIACDGMAVMVAVYDPGGAHATDPLCWPYHAAPADLAGLPPHMISVNEVDPLRDEGLAYHRTLVEAGVAAGVRTVPGACHGADLMFRRAAPDLYRSTIADVHRFCGGLQRR</sequence>
<evidence type="ECO:0000256" key="2">
    <source>
        <dbReference type="SAM" id="MobiDB-lite"/>
    </source>
</evidence>
<evidence type="ECO:0000259" key="3">
    <source>
        <dbReference type="Pfam" id="PF07859"/>
    </source>
</evidence>
<dbReference type="RefSeq" id="WP_345610635.1">
    <property type="nucleotide sequence ID" value="NZ_BAABJO010000033.1"/>
</dbReference>
<dbReference type="PANTHER" id="PTHR48081:SF8">
    <property type="entry name" value="ALPHA_BETA HYDROLASE FOLD-3 DOMAIN-CONTAINING PROTEIN-RELATED"/>
    <property type="match status" value="1"/>
</dbReference>
<comment type="caution">
    <text evidence="4">The sequence shown here is derived from an EMBL/GenBank/DDBJ whole genome shotgun (WGS) entry which is preliminary data.</text>
</comment>
<feature type="compositionally biased region" description="Basic and acidic residues" evidence="2">
    <location>
        <begin position="22"/>
        <end position="34"/>
    </location>
</feature>
<gene>
    <name evidence="4" type="ORF">GCM10023320_66540</name>
</gene>
<dbReference type="PANTHER" id="PTHR48081">
    <property type="entry name" value="AB HYDROLASE SUPERFAMILY PROTEIN C4A8.06C"/>
    <property type="match status" value="1"/>
</dbReference>
<evidence type="ECO:0000313" key="4">
    <source>
        <dbReference type="EMBL" id="GAA5136029.1"/>
    </source>
</evidence>
<dbReference type="Proteomes" id="UP001500804">
    <property type="component" value="Unassembled WGS sequence"/>
</dbReference>
<evidence type="ECO:0000256" key="1">
    <source>
        <dbReference type="ARBA" id="ARBA00022801"/>
    </source>
</evidence>
<dbReference type="SUPFAM" id="SSF53474">
    <property type="entry name" value="alpha/beta-Hydrolases"/>
    <property type="match status" value="1"/>
</dbReference>
<name>A0ABP9NXF9_9PSEU</name>
<keyword evidence="5" id="KW-1185">Reference proteome</keyword>
<accession>A0ABP9NXF9</accession>
<dbReference type="InterPro" id="IPR013094">
    <property type="entry name" value="AB_hydrolase_3"/>
</dbReference>
<dbReference type="EMBL" id="BAABJO010000033">
    <property type="protein sequence ID" value="GAA5136029.1"/>
    <property type="molecule type" value="Genomic_DNA"/>
</dbReference>
<organism evidence="4 5">
    <name type="scientific">Pseudonocardia adelaidensis</name>
    <dbReference type="NCBI Taxonomy" id="648754"/>
    <lineage>
        <taxon>Bacteria</taxon>
        <taxon>Bacillati</taxon>
        <taxon>Actinomycetota</taxon>
        <taxon>Actinomycetes</taxon>
        <taxon>Pseudonocardiales</taxon>
        <taxon>Pseudonocardiaceae</taxon>
        <taxon>Pseudonocardia</taxon>
    </lineage>
</organism>
<evidence type="ECO:0000313" key="5">
    <source>
        <dbReference type="Proteomes" id="UP001500804"/>
    </source>
</evidence>
<protein>
    <recommendedName>
        <fullName evidence="3">Alpha/beta hydrolase fold-3 domain-containing protein</fullName>
    </recommendedName>
</protein>
<proteinExistence type="predicted"/>